<dbReference type="EMBL" id="LAZR01000515">
    <property type="protein sequence ID" value="KKN65847.1"/>
    <property type="molecule type" value="Genomic_DNA"/>
</dbReference>
<evidence type="ECO:0000313" key="1">
    <source>
        <dbReference type="EMBL" id="KKN65847.1"/>
    </source>
</evidence>
<comment type="caution">
    <text evidence="1">The sequence shown here is derived from an EMBL/GenBank/DDBJ whole genome shotgun (WGS) entry which is preliminary data.</text>
</comment>
<accession>A0A0F9STD4</accession>
<dbReference type="AlphaFoldDB" id="A0A0F9STD4"/>
<organism evidence="1">
    <name type="scientific">marine sediment metagenome</name>
    <dbReference type="NCBI Taxonomy" id="412755"/>
    <lineage>
        <taxon>unclassified sequences</taxon>
        <taxon>metagenomes</taxon>
        <taxon>ecological metagenomes</taxon>
    </lineage>
</organism>
<sequence>MKTCKKCGHDEKEHREWHGLKNNWKCFICGCSCEKFEAEDKKEKSLNRLKRDFPEKSEKELKDLVDNGLRIAELKPQKSGDFNNLSECIQYEKGLGHYIFPFEVKTFIKKIEDNVFWIEDDKGKEMWVVEWYKINKLAGEELTRR</sequence>
<protein>
    <submittedName>
        <fullName evidence="1">Uncharacterized protein</fullName>
    </submittedName>
</protein>
<gene>
    <name evidence="1" type="ORF">LCGC14_0477830</name>
</gene>
<reference evidence="1" key="1">
    <citation type="journal article" date="2015" name="Nature">
        <title>Complex archaea that bridge the gap between prokaryotes and eukaryotes.</title>
        <authorList>
            <person name="Spang A."/>
            <person name="Saw J.H."/>
            <person name="Jorgensen S.L."/>
            <person name="Zaremba-Niedzwiedzka K."/>
            <person name="Martijn J."/>
            <person name="Lind A.E."/>
            <person name="van Eijk R."/>
            <person name="Schleper C."/>
            <person name="Guy L."/>
            <person name="Ettema T.J."/>
        </authorList>
    </citation>
    <scope>NUCLEOTIDE SEQUENCE</scope>
</reference>
<proteinExistence type="predicted"/>
<name>A0A0F9STD4_9ZZZZ</name>